<feature type="domain" description="BHLH" evidence="8">
    <location>
        <begin position="265"/>
        <end position="314"/>
    </location>
</feature>
<dbReference type="InterPro" id="IPR045843">
    <property type="entry name" value="IND-like"/>
</dbReference>
<evidence type="ECO:0000256" key="6">
    <source>
        <dbReference type="ARBA" id="ARBA00023242"/>
    </source>
</evidence>
<dbReference type="InterPro" id="IPR036638">
    <property type="entry name" value="HLH_DNA-bd_sf"/>
</dbReference>
<dbReference type="SMART" id="SM00353">
    <property type="entry name" value="HLH"/>
    <property type="match status" value="1"/>
</dbReference>
<feature type="region of interest" description="Disordered" evidence="7">
    <location>
        <begin position="249"/>
        <end position="276"/>
    </location>
</feature>
<evidence type="ECO:0000256" key="5">
    <source>
        <dbReference type="ARBA" id="ARBA00023163"/>
    </source>
</evidence>
<evidence type="ECO:0000256" key="7">
    <source>
        <dbReference type="SAM" id="MobiDB-lite"/>
    </source>
</evidence>
<dbReference type="PANTHER" id="PTHR16223">
    <property type="entry name" value="TRANSCRIPTION FACTOR BHLH83-RELATED"/>
    <property type="match status" value="1"/>
</dbReference>
<evidence type="ECO:0000259" key="8">
    <source>
        <dbReference type="PROSITE" id="PS50888"/>
    </source>
</evidence>
<keyword evidence="4" id="KW-0238">DNA-binding</keyword>
<evidence type="ECO:0000256" key="2">
    <source>
        <dbReference type="ARBA" id="ARBA00005510"/>
    </source>
</evidence>
<dbReference type="GO" id="GO:0000978">
    <property type="term" value="F:RNA polymerase II cis-regulatory region sequence-specific DNA binding"/>
    <property type="evidence" value="ECO:0007669"/>
    <property type="project" value="TreeGrafter"/>
</dbReference>
<dbReference type="AlphaFoldDB" id="A0A2S3IHT2"/>
<evidence type="ECO:0000256" key="1">
    <source>
        <dbReference type="ARBA" id="ARBA00004123"/>
    </source>
</evidence>
<reference evidence="9" key="1">
    <citation type="submission" date="2018-04" db="EMBL/GenBank/DDBJ databases">
        <title>WGS assembly of Panicum hallii.</title>
        <authorList>
            <person name="Lovell J."/>
            <person name="Jenkins J."/>
            <person name="Lowry D."/>
            <person name="Mamidi S."/>
            <person name="Sreedasyam A."/>
            <person name="Weng X."/>
            <person name="Barry K."/>
            <person name="Bonette J."/>
            <person name="Campitelli B."/>
            <person name="Daum C."/>
            <person name="Gordon S."/>
            <person name="Gould B."/>
            <person name="Lipzen A."/>
            <person name="Macqueen A."/>
            <person name="Palacio-Mejia J."/>
            <person name="Plott C."/>
            <person name="Shakirov E."/>
            <person name="Shu S."/>
            <person name="Yoshinaga Y."/>
            <person name="Zane M."/>
            <person name="Rokhsar D."/>
            <person name="Grimwood J."/>
            <person name="Schmutz J."/>
            <person name="Juenger T."/>
        </authorList>
    </citation>
    <scope>NUCLEOTIDE SEQUENCE [LARGE SCALE GENOMIC DNA]</scope>
    <source>
        <strain evidence="9">FIL2</strain>
    </source>
</reference>
<evidence type="ECO:0000313" key="9">
    <source>
        <dbReference type="EMBL" id="PAN44866.1"/>
    </source>
</evidence>
<dbReference type="SUPFAM" id="SSF47459">
    <property type="entry name" value="HLH, helix-loop-helix DNA-binding domain"/>
    <property type="match status" value="1"/>
</dbReference>
<comment type="similarity">
    <text evidence="2">Belongs to the bHLH protein family.</text>
</comment>
<feature type="region of interest" description="Disordered" evidence="7">
    <location>
        <begin position="39"/>
        <end position="60"/>
    </location>
</feature>
<proteinExistence type="inferred from homology"/>
<keyword evidence="3" id="KW-0805">Transcription regulation</keyword>
<dbReference type="Proteomes" id="UP000243499">
    <property type="component" value="Chromosome 9"/>
</dbReference>
<keyword evidence="5" id="KW-0804">Transcription</keyword>
<dbReference type="GO" id="GO:0005634">
    <property type="term" value="C:nucleus"/>
    <property type="evidence" value="ECO:0007669"/>
    <property type="project" value="UniProtKB-SubCell"/>
</dbReference>
<dbReference type="GO" id="GO:0046983">
    <property type="term" value="F:protein dimerization activity"/>
    <property type="evidence" value="ECO:0007669"/>
    <property type="project" value="InterPro"/>
</dbReference>
<feature type="compositionally biased region" description="Low complexity" evidence="7">
    <location>
        <begin position="257"/>
        <end position="266"/>
    </location>
</feature>
<dbReference type="EMBL" id="CM008054">
    <property type="protein sequence ID" value="PAN44866.1"/>
    <property type="molecule type" value="Genomic_DNA"/>
</dbReference>
<evidence type="ECO:0000256" key="3">
    <source>
        <dbReference type="ARBA" id="ARBA00023015"/>
    </source>
</evidence>
<dbReference type="Gramene" id="PAN44866">
    <property type="protein sequence ID" value="PAN44866"/>
    <property type="gene ID" value="PAHAL_9G076400"/>
</dbReference>
<protein>
    <recommendedName>
        <fullName evidence="8">BHLH domain-containing protein</fullName>
    </recommendedName>
</protein>
<keyword evidence="6" id="KW-0539">Nucleus</keyword>
<comment type="subcellular location">
    <subcellularLocation>
        <location evidence="1">Nucleus</location>
    </subcellularLocation>
</comment>
<organism evidence="9">
    <name type="scientific">Panicum hallii</name>
    <dbReference type="NCBI Taxonomy" id="206008"/>
    <lineage>
        <taxon>Eukaryota</taxon>
        <taxon>Viridiplantae</taxon>
        <taxon>Streptophyta</taxon>
        <taxon>Embryophyta</taxon>
        <taxon>Tracheophyta</taxon>
        <taxon>Spermatophyta</taxon>
        <taxon>Magnoliopsida</taxon>
        <taxon>Liliopsida</taxon>
        <taxon>Poales</taxon>
        <taxon>Poaceae</taxon>
        <taxon>PACMAD clade</taxon>
        <taxon>Panicoideae</taxon>
        <taxon>Panicodae</taxon>
        <taxon>Paniceae</taxon>
        <taxon>Panicinae</taxon>
        <taxon>Panicum</taxon>
        <taxon>Panicum sect. Panicum</taxon>
    </lineage>
</organism>
<dbReference type="PANTHER" id="PTHR16223:SF284">
    <property type="entry name" value="BHLH DOMAIN-CONTAINING PROTEIN"/>
    <property type="match status" value="1"/>
</dbReference>
<gene>
    <name evidence="9" type="ORF">PAHAL_9G076400</name>
</gene>
<dbReference type="GO" id="GO:0000981">
    <property type="term" value="F:DNA-binding transcription factor activity, RNA polymerase II-specific"/>
    <property type="evidence" value="ECO:0007669"/>
    <property type="project" value="TreeGrafter"/>
</dbReference>
<dbReference type="InterPro" id="IPR011598">
    <property type="entry name" value="bHLH_dom"/>
</dbReference>
<dbReference type="Gene3D" id="4.10.280.10">
    <property type="entry name" value="Helix-loop-helix DNA-binding domain"/>
    <property type="match status" value="1"/>
</dbReference>
<dbReference type="FunFam" id="4.10.280.10:FF:000022">
    <property type="entry name" value="Basic helix-loop-helix transcription factor"/>
    <property type="match status" value="1"/>
</dbReference>
<feature type="region of interest" description="Disordered" evidence="7">
    <location>
        <begin position="146"/>
        <end position="237"/>
    </location>
</feature>
<evidence type="ECO:0000256" key="4">
    <source>
        <dbReference type="ARBA" id="ARBA00023125"/>
    </source>
</evidence>
<accession>A0A2S3IHT2</accession>
<feature type="compositionally biased region" description="Low complexity" evidence="7">
    <location>
        <begin position="215"/>
        <end position="233"/>
    </location>
</feature>
<sequence>MSQPELAAWLESRDAHWCSQYPAAPAPDEESEIVAQFLAAPYPYPNDDDDDEREQKHQHHNKLGEISATSSTYWPEPGHVTDPGNGACYWPPHGAASNRNSSGSGAYFDGSGCCYYYLAEPDVSLGINTRTTLLCTSSIDLNLLGDGEEEGTSSVVHPAPNPSPADHTHTAGHRNGGDDGAAARAAVSLPKRKALAGNDGGDLGRHKKKEKKAASKTAQKFSQESSQSKGSCSADESLSNCSEVNRRLGAHGGGGNAKARAAKGSATDPQSLYARRRRERINERLKILQKLVPNGTKVDISTMLEEAVHYVRFLQQQIKMLSSDEMWMYAPIAYNGMSLGIDLKISTLQ</sequence>
<dbReference type="Pfam" id="PF00010">
    <property type="entry name" value="HLH"/>
    <property type="match status" value="1"/>
</dbReference>
<dbReference type="PROSITE" id="PS50888">
    <property type="entry name" value="BHLH"/>
    <property type="match status" value="1"/>
</dbReference>
<name>A0A2S3IHT2_9POAL</name>